<reference evidence="1 2" key="1">
    <citation type="submission" date="2013-02" db="EMBL/GenBank/DDBJ databases">
        <title>The Genome Sequence of Acinetobacter sp. NIPH 899.</title>
        <authorList>
            <consortium name="The Broad Institute Genome Sequencing Platform"/>
            <consortium name="The Broad Institute Genome Sequencing Center for Infectious Disease"/>
            <person name="Cerqueira G."/>
            <person name="Feldgarden M."/>
            <person name="Courvalin P."/>
            <person name="Perichon B."/>
            <person name="Grillot-Courvalin C."/>
            <person name="Clermont D."/>
            <person name="Rocha E."/>
            <person name="Yoon E.-J."/>
            <person name="Nemec A."/>
            <person name="Walker B."/>
            <person name="Young S.K."/>
            <person name="Zeng Q."/>
            <person name="Gargeya S."/>
            <person name="Fitzgerald M."/>
            <person name="Haas B."/>
            <person name="Abouelleil A."/>
            <person name="Alvarado L."/>
            <person name="Arachchi H.M."/>
            <person name="Berlin A.M."/>
            <person name="Chapman S.B."/>
            <person name="Dewar J."/>
            <person name="Goldberg J."/>
            <person name="Griggs A."/>
            <person name="Gujja S."/>
            <person name="Hansen M."/>
            <person name="Howarth C."/>
            <person name="Imamovic A."/>
            <person name="Larimer J."/>
            <person name="McCowan C."/>
            <person name="Murphy C."/>
            <person name="Neiman D."/>
            <person name="Pearson M."/>
            <person name="Priest M."/>
            <person name="Roberts A."/>
            <person name="Saif S."/>
            <person name="Shea T."/>
            <person name="Sisk P."/>
            <person name="Sykes S."/>
            <person name="Wortman J."/>
            <person name="Nusbaum C."/>
            <person name="Birren B."/>
        </authorList>
    </citation>
    <scope>NUCLEOTIDE SEQUENCE [LARGE SCALE GENOMIC DNA]</scope>
    <source>
        <strain evidence="1 2">NIPH 899</strain>
    </source>
</reference>
<evidence type="ECO:0000313" key="1">
    <source>
        <dbReference type="EMBL" id="ENU97670.1"/>
    </source>
</evidence>
<name>N8VDK0_9GAMM</name>
<organism evidence="1 2">
    <name type="scientific">Acinetobacter variabilis</name>
    <dbReference type="NCBI Taxonomy" id="70346"/>
    <lineage>
        <taxon>Bacteria</taxon>
        <taxon>Pseudomonadati</taxon>
        <taxon>Pseudomonadota</taxon>
        <taxon>Gammaproteobacteria</taxon>
        <taxon>Moraxellales</taxon>
        <taxon>Moraxellaceae</taxon>
        <taxon>Acinetobacter</taxon>
    </lineage>
</organism>
<proteinExistence type="predicted"/>
<comment type="caution">
    <text evidence="1">The sequence shown here is derived from an EMBL/GenBank/DDBJ whole genome shotgun (WGS) entry which is preliminary data.</text>
</comment>
<protein>
    <submittedName>
        <fullName evidence="1">Uncharacterized protein</fullName>
    </submittedName>
</protein>
<keyword evidence="2" id="KW-1185">Reference proteome</keyword>
<accession>N8VDK0</accession>
<sequence length="143" mass="16726">MHIWKYCWECNHDTPQNRLNLTIHPRVIEGFSKDITTDQATSLWTYSIDAYQFTQCQKCNAPSLHLDSFHVKDIDENTSQKWASIKSDLENLGKCESYQISSTSFPRFNKSLLHEKNGLSIYLKMICCSSLKSFQPMKKDYLF</sequence>
<dbReference type="AlphaFoldDB" id="N8VDK0"/>
<evidence type="ECO:0000313" key="2">
    <source>
        <dbReference type="Proteomes" id="UP000013070"/>
    </source>
</evidence>
<gene>
    <name evidence="1" type="ORF">F969_03388</name>
</gene>
<dbReference type="HOGENOM" id="CLU_150455_0_0_6"/>
<dbReference type="EMBL" id="APPE01000082">
    <property type="protein sequence ID" value="ENU97670.1"/>
    <property type="molecule type" value="Genomic_DNA"/>
</dbReference>
<dbReference type="Proteomes" id="UP000013070">
    <property type="component" value="Unassembled WGS sequence"/>
</dbReference>